<protein>
    <submittedName>
        <fullName evidence="2">ATP-dependent RNA helicase, putative</fullName>
    </submittedName>
</protein>
<dbReference type="GeneID" id="39876292"/>
<feature type="region of interest" description="Disordered" evidence="1">
    <location>
        <begin position="203"/>
        <end position="226"/>
    </location>
</feature>
<dbReference type="AlphaFoldDB" id="A0A2H6KHQ2"/>
<evidence type="ECO:0000313" key="3">
    <source>
        <dbReference type="Proteomes" id="UP000236319"/>
    </source>
</evidence>
<feature type="region of interest" description="Disordered" evidence="1">
    <location>
        <begin position="101"/>
        <end position="155"/>
    </location>
</feature>
<accession>A0A2H6KHQ2</accession>
<keyword evidence="2" id="KW-0067">ATP-binding</keyword>
<feature type="compositionally biased region" description="Basic and acidic residues" evidence="1">
    <location>
        <begin position="210"/>
        <end position="226"/>
    </location>
</feature>
<dbReference type="RefSeq" id="XP_028868765.1">
    <property type="nucleotide sequence ID" value="XM_029012932.1"/>
</dbReference>
<keyword evidence="2" id="KW-0347">Helicase</keyword>
<evidence type="ECO:0000256" key="1">
    <source>
        <dbReference type="SAM" id="MobiDB-lite"/>
    </source>
</evidence>
<dbReference type="EMBL" id="BDSA01000005">
    <property type="protein sequence ID" value="GBE62522.1"/>
    <property type="molecule type" value="Genomic_DNA"/>
</dbReference>
<feature type="compositionally biased region" description="Basic and acidic residues" evidence="1">
    <location>
        <begin position="110"/>
        <end position="126"/>
    </location>
</feature>
<evidence type="ECO:0000313" key="2">
    <source>
        <dbReference type="EMBL" id="GBE62522.1"/>
    </source>
</evidence>
<dbReference type="GO" id="GO:0004386">
    <property type="term" value="F:helicase activity"/>
    <property type="evidence" value="ECO:0007669"/>
    <property type="project" value="UniProtKB-KW"/>
</dbReference>
<proteinExistence type="predicted"/>
<keyword evidence="3" id="KW-1185">Reference proteome</keyword>
<comment type="caution">
    <text evidence="2">The sequence shown here is derived from an EMBL/GenBank/DDBJ whole genome shotgun (WGS) entry which is preliminary data.</text>
</comment>
<keyword evidence="2" id="KW-0378">Hydrolase</keyword>
<keyword evidence="2" id="KW-0547">Nucleotide-binding</keyword>
<reference evidence="2 3" key="1">
    <citation type="journal article" date="2017" name="BMC Genomics">
        <title>Whole-genome assembly of Babesia ovata and comparative genomics between closely related pathogens.</title>
        <authorList>
            <person name="Yamagishi J."/>
            <person name="Asada M."/>
            <person name="Hakimi H."/>
            <person name="Tanaka T.Q."/>
            <person name="Sugimoto C."/>
            <person name="Kawazu S."/>
        </authorList>
    </citation>
    <scope>NUCLEOTIDE SEQUENCE [LARGE SCALE GENOMIC DNA]</scope>
    <source>
        <strain evidence="2 3">Miyake</strain>
    </source>
</reference>
<sequence length="688" mass="76453">MAQVDAVGDPAAIEQEREMQRIDLERLFIDTDEMTVMKTLQNMHLANYQLENAMKDVMTQELEPMKLYSGNMLGLCSVVKEAQASLNDLAGQSRKFDLKRPSEYNTAKASEADTAKPTEAAFERQHSIGSDEDPQEKDDPPAAVPEEVENNDRRKDILESVHTLQNLSMENFRLLKRNMFLKSFKLIGMSPALISQVKQLVEPDAPADPQKADDAPKIEEPNSDSDKCDFIAHLESERQRLSGEMHRQQLQAMLDRIPSVVKYNTTLLLRKCEAALGSSSLETLVEASLCLLMQKGRYSQDPNRLWNNRLKALKDDTNKPAVGCIAGCEQVLSHQLASAMYTLFCRNMNPGALAILKRILGVATPDESDEIMPPKPAEYTNFMEESYWKEAIELIVGSVKKVELENIVDFNHRLHVIVVTVLKSVERNQLLMSVYSLLGLDLGQELLKACTVVLEKIKAACNEVASESTLKLVADIEQRLQAHEVCTAQIKALSNYASRGDSGVIDAFNARMSEVLNKWQTDARDMDGPAKGDGILGTYGEEGSVRVWLQKTGLGNVVLNAETMWPQMESAVRELLEVVATKCVMPLEGTDPVVRTLVGTGALCSQYSLLGATIFPIFIKKACIQHWMSNLDSIDEKDKAILVLCFRDSGLAGAAKDLADSCETVAEELGDEKIEEHAQVYQTVRNLI</sequence>
<dbReference type="VEuPathDB" id="PiroplasmaDB:BOVATA_040150"/>
<name>A0A2H6KHQ2_9APIC</name>
<dbReference type="OrthoDB" id="365447at2759"/>
<dbReference type="Proteomes" id="UP000236319">
    <property type="component" value="Unassembled WGS sequence"/>
</dbReference>
<organism evidence="2 3">
    <name type="scientific">Babesia ovata</name>
    <dbReference type="NCBI Taxonomy" id="189622"/>
    <lineage>
        <taxon>Eukaryota</taxon>
        <taxon>Sar</taxon>
        <taxon>Alveolata</taxon>
        <taxon>Apicomplexa</taxon>
        <taxon>Aconoidasida</taxon>
        <taxon>Piroplasmida</taxon>
        <taxon>Babesiidae</taxon>
        <taxon>Babesia</taxon>
    </lineage>
</organism>
<gene>
    <name evidence="2" type="ORF">BOVATA_040150</name>
</gene>